<dbReference type="HOGENOM" id="CLU_3182872_0_0_7"/>
<protein>
    <submittedName>
        <fullName evidence="1">Uncharacterized protein</fullName>
    </submittedName>
</protein>
<dbReference type="KEGG" id="dhy:DESAM_21627"/>
<name>L0RAZ2_9BACT</name>
<dbReference type="AlphaFoldDB" id="L0RAZ2"/>
<dbReference type="EMBL" id="FO203522">
    <property type="protein sequence ID" value="CCO23904.1"/>
    <property type="molecule type" value="Genomic_DNA"/>
</dbReference>
<keyword evidence="2" id="KW-1185">Reference proteome</keyword>
<evidence type="ECO:0000313" key="2">
    <source>
        <dbReference type="Proteomes" id="UP000010808"/>
    </source>
</evidence>
<dbReference type="Proteomes" id="UP000010808">
    <property type="component" value="Chromosome"/>
</dbReference>
<proteinExistence type="predicted"/>
<accession>L0RAZ2</accession>
<reference evidence="1 2" key="1">
    <citation type="submission" date="2012-10" db="EMBL/GenBank/DDBJ databases">
        <authorList>
            <person name="Genoscope - CEA"/>
        </authorList>
    </citation>
    <scope>NUCLEOTIDE SEQUENCE [LARGE SCALE GENOMIC DNA]</scope>
    <source>
        <strain evidence="2">AM13 / DSM 14728</strain>
    </source>
</reference>
<evidence type="ECO:0000313" key="1">
    <source>
        <dbReference type="EMBL" id="CCO23904.1"/>
    </source>
</evidence>
<sequence>MLLNTPAALLTFTKLLAGFTREFYSLYFKNIAAFSSKLQQSLKKLQ</sequence>
<organism evidence="1 2">
    <name type="scientific">Maridesulfovibrio hydrothermalis AM13 = DSM 14728</name>
    <dbReference type="NCBI Taxonomy" id="1121451"/>
    <lineage>
        <taxon>Bacteria</taxon>
        <taxon>Pseudomonadati</taxon>
        <taxon>Thermodesulfobacteriota</taxon>
        <taxon>Desulfovibrionia</taxon>
        <taxon>Desulfovibrionales</taxon>
        <taxon>Desulfovibrionaceae</taxon>
        <taxon>Maridesulfovibrio</taxon>
    </lineage>
</organism>
<gene>
    <name evidence="1" type="ORF">DESAM_21627</name>
</gene>
<dbReference type="STRING" id="1121451.DESAM_21627"/>
<dbReference type="PATRIC" id="fig|1121451.3.peg.1868"/>